<protein>
    <submittedName>
        <fullName evidence="10">Sodium/hydrogen exchanger</fullName>
    </submittedName>
</protein>
<evidence type="ECO:0000256" key="2">
    <source>
        <dbReference type="ARBA" id="ARBA00005551"/>
    </source>
</evidence>
<keyword evidence="3" id="KW-0813">Transport</keyword>
<evidence type="ECO:0000256" key="5">
    <source>
        <dbReference type="ARBA" id="ARBA00022989"/>
    </source>
</evidence>
<dbReference type="GO" id="GO:0015297">
    <property type="term" value="F:antiporter activity"/>
    <property type="evidence" value="ECO:0007669"/>
    <property type="project" value="InterPro"/>
</dbReference>
<dbReference type="InterPro" id="IPR006153">
    <property type="entry name" value="Cation/H_exchanger_TM"/>
</dbReference>
<feature type="domain" description="RCK N-terminal" evidence="9">
    <location>
        <begin position="389"/>
        <end position="506"/>
    </location>
</feature>
<dbReference type="InterPro" id="IPR003148">
    <property type="entry name" value="RCK_N"/>
</dbReference>
<feature type="transmembrane region" description="Helical" evidence="7">
    <location>
        <begin position="140"/>
        <end position="162"/>
    </location>
</feature>
<accession>A0A2C8FA66</accession>
<feature type="transmembrane region" description="Helical" evidence="7">
    <location>
        <begin position="334"/>
        <end position="352"/>
    </location>
</feature>
<feature type="transmembrane region" description="Helical" evidence="7">
    <location>
        <begin position="42"/>
        <end position="62"/>
    </location>
</feature>
<dbReference type="Pfam" id="PF00999">
    <property type="entry name" value="Na_H_Exchanger"/>
    <property type="match status" value="1"/>
</dbReference>
<dbReference type="EMBL" id="LT907975">
    <property type="protein sequence ID" value="SOB59443.1"/>
    <property type="molecule type" value="Genomic_DNA"/>
</dbReference>
<evidence type="ECO:0000256" key="1">
    <source>
        <dbReference type="ARBA" id="ARBA00004141"/>
    </source>
</evidence>
<dbReference type="Gene3D" id="3.40.50.720">
    <property type="entry name" value="NAD(P)-binding Rossmann-like Domain"/>
    <property type="match status" value="1"/>
</dbReference>
<sequence>MDPLVIILAFGCGYLVSRVNLPPLVGYLVAGFTLSYIGYDSGPILSEVADIGVTILLFSIGLKLNIRGLLRPEVWGGATLHMLITVCAFSALLMGLSTTGLRLFADFSWSTALILAFALSFSSTVFAVKILDESNRSSSLNGRTAIGVLIMQDIFAVLFLTFSTGKLPTPWAIAILIGLPVARWVFMRMLDRIGHGELQVLFGFFLAFVAGAAAFEVVGLKADLGALIAGLLLAPHPRSSDLAKSLTNIKDFLLVGFFLEIGLGGLPTLEILSASGLLMLVLPLKVVLFFFLFTRFRLKARTSFITSLNLANYSEFGLIVGGMAVANGWLPQEWLLTIAVALSMSFVLASPFNRKGDNLFDKVRPWLRRFQTQERHPDEEPFEAGTWQIIVIGMGRIGTGTYDYFTEKFGPVVLGLDFSADTVDRQLEKGRQAALADVSDPDFWRKLPYQDTRVKLIVLAIPKLETQLYAAKKIKEYGLACELAAVAYYDDEVEILREAGVNTAFNVFSQAGTGLASHVNKTIDLSSIEPKLPQGSEEPEPAAS</sequence>
<dbReference type="Gene3D" id="1.20.1530.20">
    <property type="match status" value="1"/>
</dbReference>
<dbReference type="GO" id="GO:0016020">
    <property type="term" value="C:membrane"/>
    <property type="evidence" value="ECO:0007669"/>
    <property type="project" value="UniProtKB-SubCell"/>
</dbReference>
<feature type="transmembrane region" description="Helical" evidence="7">
    <location>
        <begin position="198"/>
        <end position="218"/>
    </location>
</feature>
<feature type="domain" description="Cation/H+ exchanger transmembrane" evidence="8">
    <location>
        <begin position="7"/>
        <end position="348"/>
    </location>
</feature>
<keyword evidence="5 7" id="KW-1133">Transmembrane helix</keyword>
<organism evidence="10 11">
    <name type="scientific">Pseudodesulfovibrio profundus</name>
    <dbReference type="NCBI Taxonomy" id="57320"/>
    <lineage>
        <taxon>Bacteria</taxon>
        <taxon>Pseudomonadati</taxon>
        <taxon>Thermodesulfobacteriota</taxon>
        <taxon>Desulfovibrionia</taxon>
        <taxon>Desulfovibrionales</taxon>
        <taxon>Desulfovibrionaceae</taxon>
    </lineage>
</organism>
<evidence type="ECO:0000259" key="9">
    <source>
        <dbReference type="Pfam" id="PF02254"/>
    </source>
</evidence>
<gene>
    <name evidence="10" type="ORF">DPRO_2534</name>
</gene>
<dbReference type="KEGG" id="pprf:DPRO_2534"/>
<dbReference type="AlphaFoldDB" id="A0A2C8FA66"/>
<feature type="transmembrane region" description="Helical" evidence="7">
    <location>
        <begin position="107"/>
        <end position="128"/>
    </location>
</feature>
<dbReference type="SUPFAM" id="SSF51735">
    <property type="entry name" value="NAD(P)-binding Rossmann-fold domains"/>
    <property type="match status" value="1"/>
</dbReference>
<proteinExistence type="inferred from homology"/>
<dbReference type="GO" id="GO:0006813">
    <property type="term" value="P:potassium ion transport"/>
    <property type="evidence" value="ECO:0007669"/>
    <property type="project" value="InterPro"/>
</dbReference>
<reference evidence="11" key="1">
    <citation type="submission" date="2017-09" db="EMBL/GenBank/DDBJ databases">
        <authorList>
            <person name="Regsiter A."/>
            <person name="William W."/>
        </authorList>
    </citation>
    <scope>NUCLEOTIDE SEQUENCE [LARGE SCALE GENOMIC DNA]</scope>
    <source>
        <strain evidence="11">500-1</strain>
    </source>
</reference>
<feature type="transmembrane region" description="Helical" evidence="7">
    <location>
        <begin position="168"/>
        <end position="186"/>
    </location>
</feature>
<evidence type="ECO:0000313" key="11">
    <source>
        <dbReference type="Proteomes" id="UP000219215"/>
    </source>
</evidence>
<dbReference type="InterPro" id="IPR038770">
    <property type="entry name" value="Na+/solute_symporter_sf"/>
</dbReference>
<dbReference type="Proteomes" id="UP000219215">
    <property type="component" value="Chromosome DPRO"/>
</dbReference>
<feature type="transmembrane region" description="Helical" evidence="7">
    <location>
        <begin position="74"/>
        <end position="95"/>
    </location>
</feature>
<name>A0A2C8FA66_9BACT</name>
<dbReference type="PANTHER" id="PTHR42751:SF1">
    <property type="entry name" value="CATION_PROTON ANTIPORTER YBAL-RELATED"/>
    <property type="match status" value="1"/>
</dbReference>
<comment type="similarity">
    <text evidence="2">Belongs to the monovalent cation:proton antiporter 2 (CPA2) transporter (TC 2.A.37) family.</text>
</comment>
<keyword evidence="6 7" id="KW-0472">Membrane</keyword>
<dbReference type="Pfam" id="PF02254">
    <property type="entry name" value="TrkA_N"/>
    <property type="match status" value="1"/>
</dbReference>
<dbReference type="RefSeq" id="WP_232005578.1">
    <property type="nucleotide sequence ID" value="NZ_LT907975.1"/>
</dbReference>
<keyword evidence="11" id="KW-1185">Reference proteome</keyword>
<evidence type="ECO:0000256" key="7">
    <source>
        <dbReference type="SAM" id="Phobius"/>
    </source>
</evidence>
<evidence type="ECO:0000259" key="8">
    <source>
        <dbReference type="Pfam" id="PF00999"/>
    </source>
</evidence>
<keyword evidence="4 7" id="KW-0812">Transmembrane</keyword>
<feature type="transmembrane region" description="Helical" evidence="7">
    <location>
        <begin position="310"/>
        <end position="328"/>
    </location>
</feature>
<evidence type="ECO:0000313" key="10">
    <source>
        <dbReference type="EMBL" id="SOB59443.1"/>
    </source>
</evidence>
<dbReference type="PANTHER" id="PTHR42751">
    <property type="entry name" value="SODIUM/HYDROGEN EXCHANGER FAMILY/TRKA DOMAIN PROTEIN"/>
    <property type="match status" value="1"/>
</dbReference>
<evidence type="ECO:0000256" key="4">
    <source>
        <dbReference type="ARBA" id="ARBA00022692"/>
    </source>
</evidence>
<feature type="transmembrane region" description="Helical" evidence="7">
    <location>
        <begin position="278"/>
        <end position="298"/>
    </location>
</feature>
<dbReference type="GO" id="GO:1902600">
    <property type="term" value="P:proton transmembrane transport"/>
    <property type="evidence" value="ECO:0007669"/>
    <property type="project" value="InterPro"/>
</dbReference>
<dbReference type="InterPro" id="IPR036291">
    <property type="entry name" value="NAD(P)-bd_dom_sf"/>
</dbReference>
<comment type="subcellular location">
    <subcellularLocation>
        <location evidence="1">Membrane</location>
        <topology evidence="1">Multi-pass membrane protein</topology>
    </subcellularLocation>
</comment>
<evidence type="ECO:0000256" key="3">
    <source>
        <dbReference type="ARBA" id="ARBA00022448"/>
    </source>
</evidence>
<evidence type="ECO:0000256" key="6">
    <source>
        <dbReference type="ARBA" id="ARBA00023136"/>
    </source>
</evidence>